<comment type="caution">
    <text evidence="1">The sequence shown here is derived from an EMBL/GenBank/DDBJ whole genome shotgun (WGS) entry which is preliminary data.</text>
</comment>
<sequence length="102" mass="11450">PPPPPLFLNNGTAPGGLAFQAFSEPQYSGTATPIMQEEGFFDIGERRSYVWLPDDTRCCLTFCKDRTTSTGWWCATRYRPNASDVFSRVYIWCGGNDGIKNE</sequence>
<gene>
    <name evidence="1" type="ORF">B0T14DRAFT_388682</name>
</gene>
<name>A0AA40BXP5_9PEZI</name>
<dbReference type="AlphaFoldDB" id="A0AA40BXP5"/>
<keyword evidence="2" id="KW-1185">Reference proteome</keyword>
<dbReference type="Proteomes" id="UP001175000">
    <property type="component" value="Unassembled WGS sequence"/>
</dbReference>
<evidence type="ECO:0000313" key="2">
    <source>
        <dbReference type="Proteomes" id="UP001175000"/>
    </source>
</evidence>
<accession>A0AA40BXP5</accession>
<dbReference type="EMBL" id="JAULSU010000005">
    <property type="protein sequence ID" value="KAK0617616.1"/>
    <property type="molecule type" value="Genomic_DNA"/>
</dbReference>
<feature type="non-terminal residue" evidence="1">
    <location>
        <position position="1"/>
    </location>
</feature>
<protein>
    <submittedName>
        <fullName evidence="1">Uncharacterized protein</fullName>
    </submittedName>
</protein>
<feature type="non-terminal residue" evidence="1">
    <location>
        <position position="102"/>
    </location>
</feature>
<reference evidence="1" key="1">
    <citation type="submission" date="2023-06" db="EMBL/GenBank/DDBJ databases">
        <title>Genome-scale phylogeny and comparative genomics of the fungal order Sordariales.</title>
        <authorList>
            <consortium name="Lawrence Berkeley National Laboratory"/>
            <person name="Hensen N."/>
            <person name="Bonometti L."/>
            <person name="Westerberg I."/>
            <person name="Brannstrom I.O."/>
            <person name="Guillou S."/>
            <person name="Cros-Aarteil S."/>
            <person name="Calhoun S."/>
            <person name="Haridas S."/>
            <person name="Kuo A."/>
            <person name="Mondo S."/>
            <person name="Pangilinan J."/>
            <person name="Riley R."/>
            <person name="Labutti K."/>
            <person name="Andreopoulos B."/>
            <person name="Lipzen A."/>
            <person name="Chen C."/>
            <person name="Yanf M."/>
            <person name="Daum C."/>
            <person name="Ng V."/>
            <person name="Clum A."/>
            <person name="Steindorff A."/>
            <person name="Ohm R."/>
            <person name="Martin F."/>
            <person name="Silar P."/>
            <person name="Natvig D."/>
            <person name="Lalanne C."/>
            <person name="Gautier V."/>
            <person name="Ament-Velasquez S.L."/>
            <person name="Kruys A."/>
            <person name="Hutchinson M.I."/>
            <person name="Powell A.J."/>
            <person name="Barry K."/>
            <person name="Miller A.N."/>
            <person name="Grigoriev I.V."/>
            <person name="Debuchy R."/>
            <person name="Gladieux P."/>
            <person name="Thoren M.H."/>
            <person name="Johannesson H."/>
        </authorList>
    </citation>
    <scope>NUCLEOTIDE SEQUENCE</scope>
    <source>
        <strain evidence="1">CBS 606.72</strain>
    </source>
</reference>
<organism evidence="1 2">
    <name type="scientific">Immersiella caudata</name>
    <dbReference type="NCBI Taxonomy" id="314043"/>
    <lineage>
        <taxon>Eukaryota</taxon>
        <taxon>Fungi</taxon>
        <taxon>Dikarya</taxon>
        <taxon>Ascomycota</taxon>
        <taxon>Pezizomycotina</taxon>
        <taxon>Sordariomycetes</taxon>
        <taxon>Sordariomycetidae</taxon>
        <taxon>Sordariales</taxon>
        <taxon>Lasiosphaeriaceae</taxon>
        <taxon>Immersiella</taxon>
    </lineage>
</organism>
<evidence type="ECO:0000313" key="1">
    <source>
        <dbReference type="EMBL" id="KAK0617616.1"/>
    </source>
</evidence>
<proteinExistence type="predicted"/>